<dbReference type="OrthoDB" id="480426at2"/>
<dbReference type="InterPro" id="IPR024079">
    <property type="entry name" value="MetalloPept_cat_dom_sf"/>
</dbReference>
<evidence type="ECO:0000256" key="2">
    <source>
        <dbReference type="ARBA" id="ARBA00004613"/>
    </source>
</evidence>
<dbReference type="GO" id="GO:0005576">
    <property type="term" value="C:extracellular region"/>
    <property type="evidence" value="ECO:0007669"/>
    <property type="project" value="UniProtKB-SubCell"/>
</dbReference>
<feature type="compositionally biased region" description="Polar residues" evidence="8">
    <location>
        <begin position="247"/>
        <end position="258"/>
    </location>
</feature>
<feature type="compositionally biased region" description="Polar residues" evidence="8">
    <location>
        <begin position="207"/>
        <end position="218"/>
    </location>
</feature>
<proteinExistence type="predicted"/>
<gene>
    <name evidence="9" type="ORF">BWD09_11455</name>
</gene>
<dbReference type="Gene3D" id="2.150.10.10">
    <property type="entry name" value="Serralysin-like metalloprotease, C-terminal"/>
    <property type="match status" value="2"/>
</dbReference>
<comment type="caution">
    <text evidence="9">The sequence shown here is derived from an EMBL/GenBank/DDBJ whole genome shotgun (WGS) entry which is preliminary data.</text>
</comment>
<dbReference type="Gene3D" id="2.60.40.10">
    <property type="entry name" value="Immunoglobulins"/>
    <property type="match status" value="11"/>
</dbReference>
<evidence type="ECO:0000256" key="5">
    <source>
        <dbReference type="ARBA" id="ARBA00022737"/>
    </source>
</evidence>
<keyword evidence="3" id="KW-0964">Secreted</keyword>
<dbReference type="NCBIfam" id="NF033510">
    <property type="entry name" value="Ca_tandemer"/>
    <property type="match status" value="11"/>
</dbReference>
<evidence type="ECO:0000256" key="6">
    <source>
        <dbReference type="ARBA" id="ARBA00023026"/>
    </source>
</evidence>
<evidence type="ECO:0000256" key="3">
    <source>
        <dbReference type="ARBA" id="ARBA00022525"/>
    </source>
</evidence>
<evidence type="ECO:0008006" key="11">
    <source>
        <dbReference type="Google" id="ProtNLM"/>
    </source>
</evidence>
<keyword evidence="4" id="KW-0800">Toxin</keyword>
<dbReference type="GeneID" id="94579633"/>
<dbReference type="Pfam" id="PF00353">
    <property type="entry name" value="HemolysinCabind"/>
    <property type="match status" value="2"/>
</dbReference>
<dbReference type="InterPro" id="IPR018511">
    <property type="entry name" value="Hemolysin-typ_Ca-bd_CS"/>
</dbReference>
<sequence>MKAYTLSITRNGKTETVKIQPNQPATVQAQPGTAYQLLDEQGNLVAQPDVEWVGDDLWVYAGETRGSAPDLVLQGYRTSLPIQNQQYTVQAGNTFATAADEAAWRQAAQPVAEEVAVGGGTSGAKLWGAAVVASGLAAVGLTAARRGGDTADGVAQAQPAAVQNPSETSSEAASQPVEPSTPATESEQPSETVGNTEDPSAPAVTPEQPSETAGNTEDPSAPAVTPEQPSETVGKTEEPSAPAVTPEQPSETVGNTEEPSAPAVTPEQPSETDGKTETPSTPAVTLPQPVITLHTLAGDDIINAAESQAPVTVSGAVENAREGDTVTVAVGDKNYTSTVRNGTFSVPVDGAVLAAAGEVRVSVETADAAGNTAKAEAVKTYAVDTEITAPVIRFDAIAQDDIINLAESQTETTVVSGKVENARENDEIVLAVGEALYRGTVAGGAFAVAVDTKTLLNHGKVSAALTTSDNAQNSATATAERAYRVDTEYRPAISLDKIAGDNVLNISEAEGTVTVSGKVTDVADGESVLVSCGCESCGTVNWIDIWAKVKDGGFSVDFSGADMKTGNYNIVKASVTSADDAGNTATAETSQSYTRDLQAPDVAVSIDVIAGDDVLNRTERAQTTHTVLGTVTGVQPDERISSVTVSVNGVDYAAEVNGNGYRADIPAGQLAAASEVAVRAEVIDAAGNVGTAEHTRSYLNAVPAPVITLDKVAGDGIIGKAEADSNAITLSGRVENVENGAEVTLSVGTQRTTAVVSDGLFSTNVGAAFFGINSNTRSATGTLTASVSATGDDGMAVTVSDSQAYSVDFTNNTAITIDAVTGDNVVDGDDLAKPTLTVSGKVTDGKTGAPVTVTVNKIEYTATLEVDGTYSVEVETARVFPDGKEGRYAVIASVQRIDEAGNEGSGNASASRMIVLDKTPPAGVIVFDAITGDNVLNGSEAAQAAVTVSGRVTRLADGDDVQSVTVTVGGNEYRAELKGVTFSVEVPAEVMAANTEVSATGAVKDKAGRTAEVAAATQGYTYQTTPPEIEIAIGSINGGNAVNAAKLPEAVLIEGTLTAGATVSKDSIAVGITINGTTYTPVVSDGHWALQLPATTLAVNEGRLNISAHVRATDVYGNAAEHTASGSYDVDTVAPAPTIELNDIAAGNIIGESEKSGEVSVSGKVSGEFKAGDTVTLTVNGAHYQANVDGSGTFAVNVSGALLAAAVPVIHASVNTADDAGSTGSARASLGYSVKSGDIGISLNAVTADDFINVTEAGQPIEISGRVSGADARPGQTVTLTVGGETLRTEVNSDYSFSTSVAAGKLLSNNGYTVLAAVSGLNGSQASAARSYEVAAEAAANIDITHIGNNFTAGLPQAETTRIGGIIEVDGVFAEGMNSERLRQITVTIGEKSYTAGVKADRSFYLDIPTRELAALNGQTLAFKVDADPNLLDLVETGSNAYRINTLSRYAQVQVKSVTFDSPYIEQNSDGLYVVAGAEAGQTLISGTVGGSAKAGDTVTLEAGGKIYTTRVGDDLTFSTKVLTEDLANAETHTVRAVLGATDGAGGSITVADRETYAAPNQNSGAFVSAHGKMNGSAVNSDHTAEGYNFPYFIQKTGSLNGGSYGIAFGGNTDGPAVVKYHFMTLDEVAGLPENYNNYIDRSTMSTYSSDLQAIVRNAYKEISAVTNIEFVEVGSMAEANTNYFMGNLTNGFEGASAIAYNGGLIAWNSRHNYMSWGKEFVHYTVLHEVTHTLGMAHTSAGFTGDYKKEETLEFSNMSYNAYVNNALFLVKGELRTYDLAYLHYAFGINQNVRTGDDTYTFKNYNMYSQDADRYIWDAGGVDTFDASAEKQGVNVNLTPGSWIYTGGNLEKTFAVTGSNTYDMRSYFGLDADAALSGNSSATVTLNTYTEGQAFIGYGTQIENLIGSEHDDVLTGNNADNNIAGGAGNDTLNGGAGNDYLDGGSGADTLTGGSGNDTYVTDDIGDTVIEAENEGEDHVYSSTDHTLGNHLEALTLIGTTAITGNGNGLNNTLTGNGADNLLNGGAGDDRIIGGAGSDTLTGGDGRDTFVFDSVLNGSTDTITDFAAGFDIIELHSSIFESLTANTMEEWEQYVRYHADTGHLTYDSDGSGKADGIHFATLDKDLEINQANFTVV</sequence>
<dbReference type="InterPro" id="IPR001343">
    <property type="entry name" value="Hemolysn_Ca-bd"/>
</dbReference>
<dbReference type="GO" id="GO:0090729">
    <property type="term" value="F:toxin activity"/>
    <property type="evidence" value="ECO:0007669"/>
    <property type="project" value="UniProtKB-KW"/>
</dbReference>
<keyword evidence="5" id="KW-0677">Repeat</keyword>
<dbReference type="SUPFAM" id="SSF51120">
    <property type="entry name" value="beta-Roll"/>
    <property type="match status" value="2"/>
</dbReference>
<feature type="region of interest" description="Disordered" evidence="8">
    <location>
        <begin position="149"/>
        <end position="284"/>
    </location>
</feature>
<dbReference type="InterPro" id="IPR013783">
    <property type="entry name" value="Ig-like_fold"/>
</dbReference>
<dbReference type="PANTHER" id="PTHR38340:SF1">
    <property type="entry name" value="S-LAYER PROTEIN"/>
    <property type="match status" value="1"/>
</dbReference>
<reference evidence="10" key="1">
    <citation type="submission" date="2017-01" db="EMBL/GenBank/DDBJ databases">
        <authorList>
            <person name="Wolfgang W.J."/>
            <person name="Cole J."/>
            <person name="Wroblewski D."/>
            <person name="Mcginnis J."/>
            <person name="Musser K.A."/>
        </authorList>
    </citation>
    <scope>NUCLEOTIDE SEQUENCE [LARGE SCALE GENOMIC DNA]</scope>
    <source>
        <strain evidence="10">DSM 19151</strain>
    </source>
</reference>
<evidence type="ECO:0000313" key="10">
    <source>
        <dbReference type="Proteomes" id="UP000193118"/>
    </source>
</evidence>
<dbReference type="NCBIfam" id="NF012196">
    <property type="entry name" value="Ig_like_ice"/>
    <property type="match status" value="8"/>
</dbReference>
<evidence type="ECO:0000313" key="9">
    <source>
        <dbReference type="EMBL" id="OSI14073.1"/>
    </source>
</evidence>
<feature type="compositionally biased region" description="Low complexity" evidence="8">
    <location>
        <begin position="154"/>
        <end position="163"/>
    </location>
</feature>
<dbReference type="PRINTS" id="PR00313">
    <property type="entry name" value="CABNDNGRPT"/>
</dbReference>
<accession>A0A1X3D2C4</accession>
<evidence type="ECO:0000256" key="7">
    <source>
        <dbReference type="ARBA" id="ARBA00023136"/>
    </source>
</evidence>
<evidence type="ECO:0000256" key="1">
    <source>
        <dbReference type="ARBA" id="ARBA00004370"/>
    </source>
</evidence>
<keyword evidence="7" id="KW-0472">Membrane</keyword>
<evidence type="ECO:0000256" key="4">
    <source>
        <dbReference type="ARBA" id="ARBA00022656"/>
    </source>
</evidence>
<comment type="subcellular location">
    <subcellularLocation>
        <location evidence="1">Membrane</location>
    </subcellularLocation>
    <subcellularLocation>
        <location evidence="2">Secreted</location>
    </subcellularLocation>
</comment>
<feature type="compositionally biased region" description="Polar residues" evidence="8">
    <location>
        <begin position="267"/>
        <end position="283"/>
    </location>
</feature>
<dbReference type="PROSITE" id="PS00330">
    <property type="entry name" value="HEMOLYSIN_CALCIUM"/>
    <property type="match status" value="3"/>
</dbReference>
<dbReference type="EMBL" id="MTBO01000044">
    <property type="protein sequence ID" value="OSI14073.1"/>
    <property type="molecule type" value="Genomic_DNA"/>
</dbReference>
<organism evidence="9 10">
    <name type="scientific">Neisseria dentiae</name>
    <dbReference type="NCBI Taxonomy" id="194197"/>
    <lineage>
        <taxon>Bacteria</taxon>
        <taxon>Pseudomonadati</taxon>
        <taxon>Pseudomonadota</taxon>
        <taxon>Betaproteobacteria</taxon>
        <taxon>Neisseriales</taxon>
        <taxon>Neisseriaceae</taxon>
        <taxon>Neisseria</taxon>
    </lineage>
</organism>
<dbReference type="PANTHER" id="PTHR38340">
    <property type="entry name" value="S-LAYER PROTEIN"/>
    <property type="match status" value="1"/>
</dbReference>
<evidence type="ECO:0000256" key="8">
    <source>
        <dbReference type="SAM" id="MobiDB-lite"/>
    </source>
</evidence>
<dbReference type="SUPFAM" id="SSF55486">
    <property type="entry name" value="Metalloproteases ('zincins'), catalytic domain"/>
    <property type="match status" value="1"/>
</dbReference>
<feature type="compositionally biased region" description="Polar residues" evidence="8">
    <location>
        <begin position="164"/>
        <end position="198"/>
    </location>
</feature>
<dbReference type="InterPro" id="IPR011049">
    <property type="entry name" value="Serralysin-like_metalloprot_C"/>
</dbReference>
<dbReference type="Proteomes" id="UP000193118">
    <property type="component" value="Unassembled WGS sequence"/>
</dbReference>
<keyword evidence="6" id="KW-0843">Virulence</keyword>
<dbReference type="GO" id="GO:0005509">
    <property type="term" value="F:calcium ion binding"/>
    <property type="evidence" value="ECO:0007669"/>
    <property type="project" value="InterPro"/>
</dbReference>
<dbReference type="InterPro" id="IPR049826">
    <property type="entry name" value="Ig-like_ice"/>
</dbReference>
<keyword evidence="10" id="KW-1185">Reference proteome</keyword>
<protein>
    <recommendedName>
        <fullName evidence="11">Ig-like domain-containing protein</fullName>
    </recommendedName>
</protein>
<name>A0A1X3D2C4_9NEIS</name>
<dbReference type="GO" id="GO:0016020">
    <property type="term" value="C:membrane"/>
    <property type="evidence" value="ECO:0007669"/>
    <property type="project" value="UniProtKB-SubCell"/>
</dbReference>
<dbReference type="STRING" id="194197.BWD09_11455"/>
<dbReference type="RefSeq" id="WP_158088178.1">
    <property type="nucleotide sequence ID" value="NZ_CP059570.1"/>
</dbReference>
<dbReference type="InterPro" id="IPR003995">
    <property type="entry name" value="RTX_toxin_determinant-A"/>
</dbReference>
<dbReference type="GO" id="GO:0008237">
    <property type="term" value="F:metallopeptidase activity"/>
    <property type="evidence" value="ECO:0007669"/>
    <property type="project" value="InterPro"/>
</dbReference>
<dbReference type="Gene3D" id="3.40.390.10">
    <property type="entry name" value="Collagenase (Catalytic Domain)"/>
    <property type="match status" value="1"/>
</dbReference>
<dbReference type="PRINTS" id="PR01488">
    <property type="entry name" value="RTXTOXINA"/>
</dbReference>
<dbReference type="InterPro" id="IPR050557">
    <property type="entry name" value="RTX_toxin/Mannuronan_C5-epim"/>
</dbReference>